<organism evidence="1">
    <name type="scientific">marine sediment metagenome</name>
    <dbReference type="NCBI Taxonomy" id="412755"/>
    <lineage>
        <taxon>unclassified sequences</taxon>
        <taxon>metagenomes</taxon>
        <taxon>ecological metagenomes</taxon>
    </lineage>
</organism>
<dbReference type="Gene3D" id="3.30.160.250">
    <property type="match status" value="1"/>
</dbReference>
<gene>
    <name evidence="1" type="ORF">S03H2_05658</name>
</gene>
<proteinExistence type="predicted"/>
<evidence type="ECO:0000313" key="1">
    <source>
        <dbReference type="EMBL" id="GAH27559.1"/>
    </source>
</evidence>
<sequence length="87" mass="9923">MVRIEFDMIVFKEDSSYVAYCPELDISSCGNTVEHAKEMLKTAIRLFLEEAENMGTLEDILEETNYKKDASGKWLPPKLVATEFVSL</sequence>
<evidence type="ECO:0008006" key="2">
    <source>
        <dbReference type="Google" id="ProtNLM"/>
    </source>
</evidence>
<comment type="caution">
    <text evidence="1">The sequence shown here is derived from an EMBL/GenBank/DDBJ whole genome shotgun (WGS) entry which is preliminary data.</text>
</comment>
<dbReference type="SUPFAM" id="SSF143100">
    <property type="entry name" value="TTHA1013/TTHA0281-like"/>
    <property type="match status" value="1"/>
</dbReference>
<name>X1FDU7_9ZZZZ</name>
<reference evidence="1" key="1">
    <citation type="journal article" date="2014" name="Front. Microbiol.">
        <title>High frequency of phylogenetically diverse reductive dehalogenase-homologous genes in deep subseafloor sedimentary metagenomes.</title>
        <authorList>
            <person name="Kawai M."/>
            <person name="Futagami T."/>
            <person name="Toyoda A."/>
            <person name="Takaki Y."/>
            <person name="Nishi S."/>
            <person name="Hori S."/>
            <person name="Arai W."/>
            <person name="Tsubouchi T."/>
            <person name="Morono Y."/>
            <person name="Uchiyama I."/>
            <person name="Ito T."/>
            <person name="Fujiyama A."/>
            <person name="Inagaki F."/>
            <person name="Takami H."/>
        </authorList>
    </citation>
    <scope>NUCLEOTIDE SEQUENCE</scope>
    <source>
        <strain evidence="1">Expedition CK06-06</strain>
    </source>
</reference>
<dbReference type="AlphaFoldDB" id="X1FDU7"/>
<dbReference type="EMBL" id="BARU01002387">
    <property type="protein sequence ID" value="GAH27559.1"/>
    <property type="molecule type" value="Genomic_DNA"/>
</dbReference>
<protein>
    <recommendedName>
        <fullName evidence="2">HicB-like antitoxin of toxin-antitoxin system domain-containing protein</fullName>
    </recommendedName>
</protein>
<dbReference type="InterPro" id="IPR035069">
    <property type="entry name" value="TTHA1013/TTHA0281-like"/>
</dbReference>
<accession>X1FDU7</accession>